<dbReference type="InterPro" id="IPR001876">
    <property type="entry name" value="Znf_RanBP2"/>
</dbReference>
<name>A0A6J4KC94_9BACT</name>
<evidence type="ECO:0000256" key="1">
    <source>
        <dbReference type="ARBA" id="ARBA00022723"/>
    </source>
</evidence>
<protein>
    <recommendedName>
        <fullName evidence="4">RanBP2-type domain-containing protein</fullName>
    </recommendedName>
</protein>
<dbReference type="GO" id="GO:0008270">
    <property type="term" value="F:zinc ion binding"/>
    <property type="evidence" value="ECO:0007669"/>
    <property type="project" value="UniProtKB-KW"/>
</dbReference>
<reference evidence="5" key="1">
    <citation type="submission" date="2020-02" db="EMBL/GenBank/DDBJ databases">
        <authorList>
            <person name="Meier V. D."/>
        </authorList>
    </citation>
    <scope>NUCLEOTIDE SEQUENCE</scope>
    <source>
        <strain evidence="5">AVDCRST_MAG68</strain>
    </source>
</reference>
<dbReference type="PROSITE" id="PS50199">
    <property type="entry name" value="ZF_RANBP2_2"/>
    <property type="match status" value="2"/>
</dbReference>
<sequence length="356" mass="40008">MAIREGCWDCGSCGSVANRGRAVNCPRCGLPRPEGTRFYLPEDAPEVTDEAQLARARAGADWVCEHCAASASAQEADCPGCGAPRGASGTQEVHDYGPDEIPRDGGDRRAAARAAAALPAKRRSPWTGRGVLAAIAAMLWWFLAPHEVSAVVDAKSWNRTLEVQAYRTVRESDWAVPAGGREVRSYRAIREYRQVLDHYESRERQVSERVQTGTRTYTCGTRDLGNGHFEDRTCTEPEYETRYRTERYQEPIYRQEPVYATKHDYDIERWVRDTVLAAAGEADEPAEPADPAWPVTQLRERQREGERTEKYVLRFRDEDGDTYESPVALDQFQKLRVGAPVRIKVSRAGSVELLQE</sequence>
<evidence type="ECO:0000313" key="5">
    <source>
        <dbReference type="EMBL" id="CAA9301950.1"/>
    </source>
</evidence>
<dbReference type="EMBL" id="CADCTW010000031">
    <property type="protein sequence ID" value="CAA9301950.1"/>
    <property type="molecule type" value="Genomic_DNA"/>
</dbReference>
<evidence type="ECO:0000259" key="4">
    <source>
        <dbReference type="PROSITE" id="PS50199"/>
    </source>
</evidence>
<proteinExistence type="predicted"/>
<keyword evidence="1" id="KW-0479">Metal-binding</keyword>
<evidence type="ECO:0000256" key="3">
    <source>
        <dbReference type="ARBA" id="ARBA00022833"/>
    </source>
</evidence>
<gene>
    <name evidence="5" type="ORF">AVDCRST_MAG68-679</name>
</gene>
<dbReference type="AlphaFoldDB" id="A0A6J4KC94"/>
<feature type="domain" description="RanBP2-type" evidence="4">
    <location>
        <begin position="57"/>
        <end position="87"/>
    </location>
</feature>
<keyword evidence="3" id="KW-0862">Zinc</keyword>
<keyword evidence="2" id="KW-0863">Zinc-finger</keyword>
<feature type="domain" description="RanBP2-type" evidence="4">
    <location>
        <begin position="4"/>
        <end position="34"/>
    </location>
</feature>
<evidence type="ECO:0000256" key="2">
    <source>
        <dbReference type="ARBA" id="ARBA00022771"/>
    </source>
</evidence>
<organism evidence="5">
    <name type="scientific">uncultured Gemmatimonadota bacterium</name>
    <dbReference type="NCBI Taxonomy" id="203437"/>
    <lineage>
        <taxon>Bacteria</taxon>
        <taxon>Pseudomonadati</taxon>
        <taxon>Gemmatimonadota</taxon>
        <taxon>environmental samples</taxon>
    </lineage>
</organism>
<accession>A0A6J4KC94</accession>